<dbReference type="RefSeq" id="WP_145366032.1">
    <property type="nucleotide sequence ID" value="NZ_CP036268.1"/>
</dbReference>
<organism evidence="1 2">
    <name type="scientific">Stratiformator vulcanicus</name>
    <dbReference type="NCBI Taxonomy" id="2527980"/>
    <lineage>
        <taxon>Bacteria</taxon>
        <taxon>Pseudomonadati</taxon>
        <taxon>Planctomycetota</taxon>
        <taxon>Planctomycetia</taxon>
        <taxon>Planctomycetales</taxon>
        <taxon>Planctomycetaceae</taxon>
        <taxon>Stratiformator</taxon>
    </lineage>
</organism>
<dbReference type="KEGG" id="svp:Pan189_43370"/>
<gene>
    <name evidence="1" type="ORF">Pan189_43370</name>
</gene>
<dbReference type="SUPFAM" id="SSF52402">
    <property type="entry name" value="Adenine nucleotide alpha hydrolases-like"/>
    <property type="match status" value="1"/>
</dbReference>
<sequence>MFDPNNSDLDRSVRDSIDLFQKARVGDAAPVKPRVPKSVLVVIDGSTQDGTSIGFARTLKEQFDCKLGVVDARESYAENDVADGVAAGLEAQTLSRTEGDSYEQILAAVEKSGCDFLIVPCPYGRDLNHVGADSAGTVIDVLLSRSPVPLLVVREPYEVGQNPFRSVILVLIGENAAAPDAAALATGLTRATGDVELVLLLEEEFYENFRDIFKALNPESQITREQLVEALQKEHLRLHQSLLKSSAEVGFTYRMEAHGEGDPELNELDADQGHPLVVLALEHGDHASEGHVADRVRRSKNPLLIVPTARAPKPNE</sequence>
<protein>
    <submittedName>
        <fullName evidence="1">Universal stress protein family protein</fullName>
    </submittedName>
</protein>
<dbReference type="AlphaFoldDB" id="A0A517R7T2"/>
<dbReference type="EMBL" id="CP036268">
    <property type="protein sequence ID" value="QDT39925.1"/>
    <property type="molecule type" value="Genomic_DNA"/>
</dbReference>
<keyword evidence="2" id="KW-1185">Reference proteome</keyword>
<dbReference type="Gene3D" id="3.40.50.12370">
    <property type="match status" value="1"/>
</dbReference>
<proteinExistence type="predicted"/>
<name>A0A517R7T2_9PLAN</name>
<dbReference type="OrthoDB" id="249888at2"/>
<accession>A0A517R7T2</accession>
<evidence type="ECO:0000313" key="1">
    <source>
        <dbReference type="EMBL" id="QDT39925.1"/>
    </source>
</evidence>
<evidence type="ECO:0000313" key="2">
    <source>
        <dbReference type="Proteomes" id="UP000317318"/>
    </source>
</evidence>
<reference evidence="1 2" key="1">
    <citation type="submission" date="2019-02" db="EMBL/GenBank/DDBJ databases">
        <title>Deep-cultivation of Planctomycetes and their phenomic and genomic characterization uncovers novel biology.</title>
        <authorList>
            <person name="Wiegand S."/>
            <person name="Jogler M."/>
            <person name="Boedeker C."/>
            <person name="Pinto D."/>
            <person name="Vollmers J."/>
            <person name="Rivas-Marin E."/>
            <person name="Kohn T."/>
            <person name="Peeters S.H."/>
            <person name="Heuer A."/>
            <person name="Rast P."/>
            <person name="Oberbeckmann S."/>
            <person name="Bunk B."/>
            <person name="Jeske O."/>
            <person name="Meyerdierks A."/>
            <person name="Storesund J.E."/>
            <person name="Kallscheuer N."/>
            <person name="Luecker S."/>
            <person name="Lage O.M."/>
            <person name="Pohl T."/>
            <person name="Merkel B.J."/>
            <person name="Hornburger P."/>
            <person name="Mueller R.-W."/>
            <person name="Bruemmer F."/>
            <person name="Labrenz M."/>
            <person name="Spormann A.M."/>
            <person name="Op den Camp H."/>
            <person name="Overmann J."/>
            <person name="Amann R."/>
            <person name="Jetten M.S.M."/>
            <person name="Mascher T."/>
            <person name="Medema M.H."/>
            <person name="Devos D.P."/>
            <person name="Kaster A.-K."/>
            <person name="Ovreas L."/>
            <person name="Rohde M."/>
            <person name="Galperin M.Y."/>
            <person name="Jogler C."/>
        </authorList>
    </citation>
    <scope>NUCLEOTIDE SEQUENCE [LARGE SCALE GENOMIC DNA]</scope>
    <source>
        <strain evidence="1 2">Pan189</strain>
    </source>
</reference>
<dbReference type="Proteomes" id="UP000317318">
    <property type="component" value="Chromosome"/>
</dbReference>